<gene>
    <name evidence="1" type="ORF">GCM10010094_22530</name>
</gene>
<reference evidence="1" key="1">
    <citation type="journal article" date="2014" name="Int. J. Syst. Evol. Microbiol.">
        <title>Complete genome sequence of Corynebacterium casei LMG S-19264T (=DSM 44701T), isolated from a smear-ripened cheese.</title>
        <authorList>
            <consortium name="US DOE Joint Genome Institute (JGI-PGF)"/>
            <person name="Walter F."/>
            <person name="Albersmeier A."/>
            <person name="Kalinowski J."/>
            <person name="Ruckert C."/>
        </authorList>
    </citation>
    <scope>NUCLEOTIDE SEQUENCE</scope>
    <source>
        <strain evidence="1">JCM 3035</strain>
    </source>
</reference>
<proteinExistence type="predicted"/>
<organism evidence="1 2">
    <name type="scientific">Streptomyces flaveus</name>
    <dbReference type="NCBI Taxonomy" id="66370"/>
    <lineage>
        <taxon>Bacteria</taxon>
        <taxon>Bacillati</taxon>
        <taxon>Actinomycetota</taxon>
        <taxon>Actinomycetes</taxon>
        <taxon>Kitasatosporales</taxon>
        <taxon>Streptomycetaceae</taxon>
        <taxon>Streptomyces</taxon>
        <taxon>Streptomyces aurantiacus group</taxon>
    </lineage>
</organism>
<keyword evidence="2" id="KW-1185">Reference proteome</keyword>
<dbReference type="AlphaFoldDB" id="A0A917VC43"/>
<dbReference type="EMBL" id="BMPQ01000004">
    <property type="protein sequence ID" value="GGK61485.1"/>
    <property type="molecule type" value="Genomic_DNA"/>
</dbReference>
<comment type="caution">
    <text evidence="1">The sequence shown here is derived from an EMBL/GenBank/DDBJ whole genome shotgun (WGS) entry which is preliminary data.</text>
</comment>
<dbReference type="RefSeq" id="WP_189321861.1">
    <property type="nucleotide sequence ID" value="NZ_BMPQ01000004.1"/>
</dbReference>
<accession>A0A917VC43</accession>
<evidence type="ECO:0000313" key="1">
    <source>
        <dbReference type="EMBL" id="GGK61485.1"/>
    </source>
</evidence>
<reference evidence="1" key="2">
    <citation type="submission" date="2020-09" db="EMBL/GenBank/DDBJ databases">
        <authorList>
            <person name="Sun Q."/>
            <person name="Ohkuma M."/>
        </authorList>
    </citation>
    <scope>NUCLEOTIDE SEQUENCE</scope>
    <source>
        <strain evidence="1">JCM 3035</strain>
    </source>
</reference>
<protein>
    <submittedName>
        <fullName evidence="1">Uncharacterized protein</fullName>
    </submittedName>
</protein>
<dbReference type="Proteomes" id="UP000637788">
    <property type="component" value="Unassembled WGS sequence"/>
</dbReference>
<name>A0A917VC43_9ACTN</name>
<evidence type="ECO:0000313" key="2">
    <source>
        <dbReference type="Proteomes" id="UP000637788"/>
    </source>
</evidence>
<sequence length="220" mass="24260">MTYVNVSLDRSRSGPLLRALRGARLLPPLVHPWGSHHAYEELLTQPQSLAILDVPDERWRPGLEHRVGLLRRLAPVIALVPEGTDAADLLDAGADNVLARNMPIQELAVRLATERRSLASARPVPHEQVSPPASMLPHHGSQRLLLRLLLTDRQPWCCHDLSRLLGTAEHPLNRAALRARLDRLNAALEPLGLALTRSGAWKRLFYTVVPSAGDRAVTGP</sequence>